<dbReference type="RefSeq" id="WP_261501680.1">
    <property type="nucleotide sequence ID" value="NZ_JAODYH010000008.1"/>
</dbReference>
<organism evidence="2 3">
    <name type="scientific">Acidovorax bellezanensis</name>
    <dbReference type="NCBI Taxonomy" id="2976702"/>
    <lineage>
        <taxon>Bacteria</taxon>
        <taxon>Pseudomonadati</taxon>
        <taxon>Pseudomonadota</taxon>
        <taxon>Betaproteobacteria</taxon>
        <taxon>Burkholderiales</taxon>
        <taxon>Comamonadaceae</taxon>
        <taxon>Acidovorax</taxon>
    </lineage>
</organism>
<dbReference type="Proteomes" id="UP001525968">
    <property type="component" value="Unassembled WGS sequence"/>
</dbReference>
<evidence type="ECO:0000313" key="2">
    <source>
        <dbReference type="EMBL" id="MCT9812433.1"/>
    </source>
</evidence>
<dbReference type="InterPro" id="IPR006120">
    <property type="entry name" value="Resolvase_HTH_dom"/>
</dbReference>
<name>A0ABT2PQD2_9BURK</name>
<gene>
    <name evidence="2" type="ORF">N0K08_17455</name>
</gene>
<evidence type="ECO:0000313" key="3">
    <source>
        <dbReference type="Proteomes" id="UP001525968"/>
    </source>
</evidence>
<feature type="domain" description="Resolvase HTH" evidence="1">
    <location>
        <begin position="3"/>
        <end position="37"/>
    </location>
</feature>
<keyword evidence="3" id="KW-1185">Reference proteome</keyword>
<sequence length="184" mass="19613">MARPSKLKPEQWTEITKRLLAGEKAADLAREYGVSKTAISARVSKRTETIQTVAHQVVAAERALSELPISEQLLAVNLASKLRAISDNLASAAQYGAQTAHRLSALANSEVSKVDDAEPLKSIESLKGVAALTKLANDSASIALNLLAANKETVKELNVNGPANQYNVTPGQLKEVVESVQAKF</sequence>
<comment type="caution">
    <text evidence="2">The sequence shown here is derived from an EMBL/GenBank/DDBJ whole genome shotgun (WGS) entry which is preliminary data.</text>
</comment>
<accession>A0ABT2PQD2</accession>
<proteinExistence type="predicted"/>
<dbReference type="EMBL" id="JAODYH010000008">
    <property type="protein sequence ID" value="MCT9812433.1"/>
    <property type="molecule type" value="Genomic_DNA"/>
</dbReference>
<dbReference type="Gene3D" id="1.10.10.60">
    <property type="entry name" value="Homeodomain-like"/>
    <property type="match status" value="1"/>
</dbReference>
<dbReference type="Pfam" id="PF02796">
    <property type="entry name" value="HTH_7"/>
    <property type="match status" value="1"/>
</dbReference>
<evidence type="ECO:0000259" key="1">
    <source>
        <dbReference type="Pfam" id="PF02796"/>
    </source>
</evidence>
<protein>
    <submittedName>
        <fullName evidence="2">Helix-turn-helix domain-containing protein</fullName>
    </submittedName>
</protein>
<reference evidence="2 3" key="1">
    <citation type="submission" date="2022-09" db="EMBL/GenBank/DDBJ databases">
        <title>Draft genome of isolate Be4.</title>
        <authorList>
            <person name="Sanchez-Castro I."/>
            <person name="Martinez-Rodriguez P."/>
            <person name="Descostes M."/>
            <person name="Merroun M."/>
        </authorList>
    </citation>
    <scope>NUCLEOTIDE SEQUENCE [LARGE SCALE GENOMIC DNA]</scope>
    <source>
        <strain evidence="2 3">Be4</strain>
    </source>
</reference>